<dbReference type="InterPro" id="IPR019626">
    <property type="entry name" value="Stress-induced_KGG_rpt"/>
</dbReference>
<name>A0A7W8LNV1_9DEIO</name>
<dbReference type="AlphaFoldDB" id="A0A7W8LNV1"/>
<dbReference type="Pfam" id="PF10685">
    <property type="entry name" value="KGG"/>
    <property type="match status" value="2"/>
</dbReference>
<keyword evidence="3" id="KW-1185">Reference proteome</keyword>
<evidence type="ECO:0000256" key="1">
    <source>
        <dbReference type="SAM" id="MobiDB-lite"/>
    </source>
</evidence>
<feature type="compositionally biased region" description="Basic and acidic residues" evidence="1">
    <location>
        <begin position="1"/>
        <end position="14"/>
    </location>
</feature>
<dbReference type="RefSeq" id="WP_184024580.1">
    <property type="nucleotide sequence ID" value="NZ_JACHFN010000001.1"/>
</dbReference>
<organism evidence="2 3">
    <name type="scientific">Deinococcus budaensis</name>
    <dbReference type="NCBI Taxonomy" id="1665626"/>
    <lineage>
        <taxon>Bacteria</taxon>
        <taxon>Thermotogati</taxon>
        <taxon>Deinococcota</taxon>
        <taxon>Deinococci</taxon>
        <taxon>Deinococcales</taxon>
        <taxon>Deinococcaceae</taxon>
        <taxon>Deinococcus</taxon>
    </lineage>
</organism>
<proteinExistence type="predicted"/>
<gene>
    <name evidence="2" type="ORF">HNQ09_000359</name>
</gene>
<evidence type="ECO:0000313" key="3">
    <source>
        <dbReference type="Proteomes" id="UP000525389"/>
    </source>
</evidence>
<sequence length="82" mass="8628">MTDNPSKSRTESRTAARRGRGFAGMDPERQRAIASAGGRAAHASGNAHRFTSEEAREAGRKGGEASRGSTRAARGGQTRQNS</sequence>
<feature type="compositionally biased region" description="Basic and acidic residues" evidence="1">
    <location>
        <begin position="50"/>
        <end position="64"/>
    </location>
</feature>
<protein>
    <submittedName>
        <fullName evidence="2">General stress protein YciG</fullName>
    </submittedName>
</protein>
<feature type="compositionally biased region" description="Low complexity" evidence="1">
    <location>
        <begin position="32"/>
        <end position="49"/>
    </location>
</feature>
<dbReference type="Proteomes" id="UP000525389">
    <property type="component" value="Unassembled WGS sequence"/>
</dbReference>
<accession>A0A7W8LNV1</accession>
<dbReference type="EMBL" id="JACHFN010000001">
    <property type="protein sequence ID" value="MBB5232942.1"/>
    <property type="molecule type" value="Genomic_DNA"/>
</dbReference>
<reference evidence="2 3" key="1">
    <citation type="submission" date="2020-08" db="EMBL/GenBank/DDBJ databases">
        <title>Genomic Encyclopedia of Type Strains, Phase IV (KMG-IV): sequencing the most valuable type-strain genomes for metagenomic binning, comparative biology and taxonomic classification.</title>
        <authorList>
            <person name="Goeker M."/>
        </authorList>
    </citation>
    <scope>NUCLEOTIDE SEQUENCE [LARGE SCALE GENOMIC DNA]</scope>
    <source>
        <strain evidence="2 3">DSM 101791</strain>
    </source>
</reference>
<comment type="caution">
    <text evidence="2">The sequence shown here is derived from an EMBL/GenBank/DDBJ whole genome shotgun (WGS) entry which is preliminary data.</text>
</comment>
<evidence type="ECO:0000313" key="2">
    <source>
        <dbReference type="EMBL" id="MBB5232942.1"/>
    </source>
</evidence>
<feature type="region of interest" description="Disordered" evidence="1">
    <location>
        <begin position="1"/>
        <end position="82"/>
    </location>
</feature>